<proteinExistence type="predicted"/>
<evidence type="ECO:0000313" key="1">
    <source>
        <dbReference type="EMBL" id="KAI8041121.1"/>
    </source>
</evidence>
<dbReference type="AlphaFoldDB" id="A0A9Q0BR44"/>
<evidence type="ECO:0000313" key="2">
    <source>
        <dbReference type="Proteomes" id="UP001059596"/>
    </source>
</evidence>
<keyword evidence="2" id="KW-1185">Reference proteome</keyword>
<dbReference type="Proteomes" id="UP001059596">
    <property type="component" value="Unassembled WGS sequence"/>
</dbReference>
<name>A0A9Q0BR44_9MUSC</name>
<sequence>MISPAAETKTETEAGAEELKIRRAEQLEIKMKHPMQQPTCQGSCHKSAASVKCFMPLGHQKKNGRGDKLENKSM</sequence>
<dbReference type="EMBL" id="JAMKOV010000003">
    <property type="protein sequence ID" value="KAI8041121.1"/>
    <property type="molecule type" value="Genomic_DNA"/>
</dbReference>
<organism evidence="1 2">
    <name type="scientific">Drosophila gunungcola</name>
    <name type="common">fruit fly</name>
    <dbReference type="NCBI Taxonomy" id="103775"/>
    <lineage>
        <taxon>Eukaryota</taxon>
        <taxon>Metazoa</taxon>
        <taxon>Ecdysozoa</taxon>
        <taxon>Arthropoda</taxon>
        <taxon>Hexapoda</taxon>
        <taxon>Insecta</taxon>
        <taxon>Pterygota</taxon>
        <taxon>Neoptera</taxon>
        <taxon>Endopterygota</taxon>
        <taxon>Diptera</taxon>
        <taxon>Brachycera</taxon>
        <taxon>Muscomorpha</taxon>
        <taxon>Ephydroidea</taxon>
        <taxon>Drosophilidae</taxon>
        <taxon>Drosophila</taxon>
        <taxon>Sophophora</taxon>
    </lineage>
</organism>
<protein>
    <submittedName>
        <fullName evidence="1">Uncharacterized protein</fullName>
    </submittedName>
</protein>
<reference evidence="1" key="1">
    <citation type="journal article" date="2023" name="Genome Biol. Evol.">
        <title>Long-read-based Genome Assembly of Drosophila gunungcola Reveals Fewer Chemosensory Genes in Flower-breeding Species.</title>
        <authorList>
            <person name="Negi A."/>
            <person name="Liao B.Y."/>
            <person name="Yeh S.D."/>
        </authorList>
    </citation>
    <scope>NUCLEOTIDE SEQUENCE</scope>
    <source>
        <strain evidence="1">Sukarami</strain>
    </source>
</reference>
<accession>A0A9Q0BR44</accession>
<gene>
    <name evidence="1" type="ORF">M5D96_005373</name>
</gene>
<comment type="caution">
    <text evidence="1">The sequence shown here is derived from an EMBL/GenBank/DDBJ whole genome shotgun (WGS) entry which is preliminary data.</text>
</comment>